<sequence>MTTGSLSRAARRRWWWTLWTLLAVSALGIAGFAVPPYLTGNPADSNVPIDADVAWHYLSLGIHAVPAGLALVLGPFQFVSRLRVRRPRLHRVAGRIYMICILIAAAAAVFAAAATLGGLAVQVAFYLLVAAWLYTAAKAYRHIRRGEVQLHRIWMIRNYALTFAAVTLRSYLLIGVVLKKTLFPSIDFDELYTACVWASILGNVLVTEYLIVQKTLAPLARRRPGGRPATGNGEPAIGARPALDAP</sequence>
<reference evidence="3 4" key="1">
    <citation type="submission" date="2019-08" db="EMBL/GenBank/DDBJ databases">
        <title>Actinomadura sp. nov. CYP1-5 isolated from mountain soil.</title>
        <authorList>
            <person name="Songsumanus A."/>
            <person name="Kuncharoen N."/>
            <person name="Kudo T."/>
            <person name="Yuki M."/>
            <person name="Igarashi Y."/>
            <person name="Tanasupawat S."/>
        </authorList>
    </citation>
    <scope>NUCLEOTIDE SEQUENCE [LARGE SCALE GENOMIC DNA]</scope>
    <source>
        <strain evidence="3 4">GKU157</strain>
    </source>
</reference>
<feature type="transmembrane region" description="Helical" evidence="2">
    <location>
        <begin position="191"/>
        <end position="212"/>
    </location>
</feature>
<keyword evidence="4" id="KW-1185">Reference proteome</keyword>
<dbReference type="RefSeq" id="WP_148348759.1">
    <property type="nucleotide sequence ID" value="NZ_JBHSBF010000003.1"/>
</dbReference>
<accession>A0A5D0UHS1</accession>
<evidence type="ECO:0000313" key="4">
    <source>
        <dbReference type="Proteomes" id="UP000322634"/>
    </source>
</evidence>
<feature type="transmembrane region" description="Helical" evidence="2">
    <location>
        <begin position="119"/>
        <end position="137"/>
    </location>
</feature>
<name>A0A5D0UHS1_9ACTN</name>
<dbReference type="InterPro" id="IPR018750">
    <property type="entry name" value="DUF2306_membrane"/>
</dbReference>
<dbReference type="EMBL" id="VSFF01000002">
    <property type="protein sequence ID" value="TYC17617.1"/>
    <property type="molecule type" value="Genomic_DNA"/>
</dbReference>
<gene>
    <name evidence="3" type="ORF">FXF65_06425</name>
</gene>
<keyword evidence="2" id="KW-0472">Membrane</keyword>
<feature type="transmembrane region" description="Helical" evidence="2">
    <location>
        <begin position="96"/>
        <end position="113"/>
    </location>
</feature>
<dbReference type="Proteomes" id="UP000322634">
    <property type="component" value="Unassembled WGS sequence"/>
</dbReference>
<keyword evidence="2" id="KW-0812">Transmembrane</keyword>
<dbReference type="OrthoDB" id="4698148at2"/>
<dbReference type="Pfam" id="PF10067">
    <property type="entry name" value="DUF2306"/>
    <property type="match status" value="1"/>
</dbReference>
<comment type="caution">
    <text evidence="3">The sequence shown here is derived from an EMBL/GenBank/DDBJ whole genome shotgun (WGS) entry which is preliminary data.</text>
</comment>
<evidence type="ECO:0000313" key="3">
    <source>
        <dbReference type="EMBL" id="TYC17617.1"/>
    </source>
</evidence>
<evidence type="ECO:0000256" key="2">
    <source>
        <dbReference type="SAM" id="Phobius"/>
    </source>
</evidence>
<keyword evidence="2" id="KW-1133">Transmembrane helix</keyword>
<feature type="transmembrane region" description="Helical" evidence="2">
    <location>
        <begin position="14"/>
        <end position="34"/>
    </location>
</feature>
<feature type="transmembrane region" description="Helical" evidence="2">
    <location>
        <begin position="54"/>
        <end position="76"/>
    </location>
</feature>
<dbReference type="AlphaFoldDB" id="A0A5D0UHS1"/>
<feature type="region of interest" description="Disordered" evidence="1">
    <location>
        <begin position="223"/>
        <end position="246"/>
    </location>
</feature>
<proteinExistence type="predicted"/>
<protein>
    <submittedName>
        <fullName evidence="3">DUF2306 domain-containing protein</fullName>
    </submittedName>
</protein>
<feature type="transmembrane region" description="Helical" evidence="2">
    <location>
        <begin position="158"/>
        <end position="179"/>
    </location>
</feature>
<evidence type="ECO:0000256" key="1">
    <source>
        <dbReference type="SAM" id="MobiDB-lite"/>
    </source>
</evidence>
<organism evidence="3 4">
    <name type="scientific">Actinomadura syzygii</name>
    <dbReference type="NCBI Taxonomy" id="1427538"/>
    <lineage>
        <taxon>Bacteria</taxon>
        <taxon>Bacillati</taxon>
        <taxon>Actinomycetota</taxon>
        <taxon>Actinomycetes</taxon>
        <taxon>Streptosporangiales</taxon>
        <taxon>Thermomonosporaceae</taxon>
        <taxon>Actinomadura</taxon>
    </lineage>
</organism>